<dbReference type="InterPro" id="IPR058625">
    <property type="entry name" value="MdtA-like_BSH"/>
</dbReference>
<evidence type="ECO:0000313" key="3">
    <source>
        <dbReference type="EMBL" id="KDN95919.1"/>
    </source>
</evidence>
<dbReference type="Gene3D" id="1.10.287.470">
    <property type="entry name" value="Helix hairpin bin"/>
    <property type="match status" value="1"/>
</dbReference>
<gene>
    <name evidence="3" type="ORF">EI16_06420</name>
</gene>
<comment type="similarity">
    <text evidence="1">Belongs to the membrane fusion protein (MFP) (TC 8.A.1) family.</text>
</comment>
<dbReference type="PANTHER" id="PTHR30469">
    <property type="entry name" value="MULTIDRUG RESISTANCE PROTEIN MDTA"/>
    <property type="match status" value="1"/>
</dbReference>
<dbReference type="Pfam" id="PF25917">
    <property type="entry name" value="BSH_RND"/>
    <property type="match status" value="1"/>
</dbReference>
<evidence type="ECO:0000259" key="2">
    <source>
        <dbReference type="Pfam" id="PF25917"/>
    </source>
</evidence>
<evidence type="ECO:0000256" key="1">
    <source>
        <dbReference type="ARBA" id="ARBA00009477"/>
    </source>
</evidence>
<dbReference type="AlphaFoldDB" id="A0A066ZUG0"/>
<keyword evidence="4" id="KW-1185">Reference proteome</keyword>
<protein>
    <recommendedName>
        <fullName evidence="2">Multidrug resistance protein MdtA-like barrel-sandwich hybrid domain-containing protein</fullName>
    </recommendedName>
</protein>
<dbReference type="InterPro" id="IPR006143">
    <property type="entry name" value="RND_pump_MFP"/>
</dbReference>
<dbReference type="SUPFAM" id="SSF111369">
    <property type="entry name" value="HlyD-like secretion proteins"/>
    <property type="match status" value="1"/>
</dbReference>
<name>A0A066ZUG0_HYDMR</name>
<dbReference type="Gene3D" id="2.40.50.100">
    <property type="match status" value="1"/>
</dbReference>
<dbReference type="RefSeq" id="WP_029910996.1">
    <property type="nucleotide sequence ID" value="NZ_AP020335.1"/>
</dbReference>
<dbReference type="GO" id="GO:0015562">
    <property type="term" value="F:efflux transmembrane transporter activity"/>
    <property type="evidence" value="ECO:0007669"/>
    <property type="project" value="TreeGrafter"/>
</dbReference>
<organism evidence="3 4">
    <name type="scientific">Hydrogenovibrio marinus</name>
    <dbReference type="NCBI Taxonomy" id="28885"/>
    <lineage>
        <taxon>Bacteria</taxon>
        <taxon>Pseudomonadati</taxon>
        <taxon>Pseudomonadota</taxon>
        <taxon>Gammaproteobacteria</taxon>
        <taxon>Thiotrichales</taxon>
        <taxon>Piscirickettsiaceae</taxon>
        <taxon>Hydrogenovibrio</taxon>
    </lineage>
</organism>
<reference evidence="3 4" key="1">
    <citation type="submission" date="2014-04" db="EMBL/GenBank/DDBJ databases">
        <title>Draft genome sequence of Hydrogenovibrio marinus MH-110, a model organism for aerobic H2 metabolism.</title>
        <authorList>
            <person name="Cha H.J."/>
            <person name="Jo B.H."/>
            <person name="Hwang B.H."/>
        </authorList>
    </citation>
    <scope>NUCLEOTIDE SEQUENCE [LARGE SCALE GENOMIC DNA]</scope>
    <source>
        <strain evidence="3 4">MH-110</strain>
    </source>
</reference>
<dbReference type="Proteomes" id="UP000027341">
    <property type="component" value="Unassembled WGS sequence"/>
</dbReference>
<dbReference type="GO" id="GO:1990281">
    <property type="term" value="C:efflux pump complex"/>
    <property type="evidence" value="ECO:0007669"/>
    <property type="project" value="TreeGrafter"/>
</dbReference>
<accession>A0A066ZUG0</accession>
<dbReference type="STRING" id="28885.EI16_06420"/>
<feature type="domain" description="Multidrug resistance protein MdtA-like barrel-sandwich hybrid" evidence="2">
    <location>
        <begin position="30"/>
        <end position="164"/>
    </location>
</feature>
<proteinExistence type="inferred from homology"/>
<sequence>MKVFNHPLLKILTWSTFIWVGFTFSAQAQTVKIGSLVAGQVIEVHVKEGQHVKKGQLLMKIDDTRYQAKLRSMEASLQMAKLKLADQKINLDQALDLYDRTVTATRERDAAQLAYDLANQTFEKAKADLAYYQAWARYFVINAPVSGRIKKIDAPKGTTVYKENTPLIQIER</sequence>
<dbReference type="EMBL" id="JMIU01000001">
    <property type="protein sequence ID" value="KDN95919.1"/>
    <property type="molecule type" value="Genomic_DNA"/>
</dbReference>
<dbReference type="NCBIfam" id="TIGR01730">
    <property type="entry name" value="RND_mfp"/>
    <property type="match status" value="1"/>
</dbReference>
<comment type="caution">
    <text evidence="3">The sequence shown here is derived from an EMBL/GenBank/DDBJ whole genome shotgun (WGS) entry which is preliminary data.</text>
</comment>
<evidence type="ECO:0000313" key="4">
    <source>
        <dbReference type="Proteomes" id="UP000027341"/>
    </source>
</evidence>